<organism evidence="1 2">
    <name type="scientific">Roridomyces roridus</name>
    <dbReference type="NCBI Taxonomy" id="1738132"/>
    <lineage>
        <taxon>Eukaryota</taxon>
        <taxon>Fungi</taxon>
        <taxon>Dikarya</taxon>
        <taxon>Basidiomycota</taxon>
        <taxon>Agaricomycotina</taxon>
        <taxon>Agaricomycetes</taxon>
        <taxon>Agaricomycetidae</taxon>
        <taxon>Agaricales</taxon>
        <taxon>Marasmiineae</taxon>
        <taxon>Mycenaceae</taxon>
        <taxon>Roridomyces</taxon>
    </lineage>
</organism>
<keyword evidence="2" id="KW-1185">Reference proteome</keyword>
<accession>A0AAD7FD93</accession>
<dbReference type="EMBL" id="JARKIF010000029">
    <property type="protein sequence ID" value="KAJ7613210.1"/>
    <property type="molecule type" value="Genomic_DNA"/>
</dbReference>
<dbReference type="AlphaFoldDB" id="A0AAD7FD93"/>
<evidence type="ECO:0000313" key="2">
    <source>
        <dbReference type="Proteomes" id="UP001221142"/>
    </source>
</evidence>
<sequence length="280" mass="31188">MASPSTVIVLGPSPEAFFVGHGRRYFVENMPSSSFTGHATSALNIAATLWTSMNGSGMVWVNYNVGSDKFHFNGDINEDIRKHLTSGARFISFPDSPDPGHYFLKGKNSGAWNAVLPSYYVDRLTTMQKELKNFDVGITGMLFGQGTTNIVMFQAGFVADLDDKYVGEDHPLLKVLKEFSEPGWCIEYGSTLCFYDSGYFYLKFKRSGSSEVQMRWRLPPAVMEKLQTLREQAETPAEQIAITVDSQQQIMLAQARMNVAMAQSQALANVINYGAGRVYY</sequence>
<gene>
    <name evidence="1" type="ORF">FB45DRAFT_1036729</name>
</gene>
<proteinExistence type="predicted"/>
<protein>
    <submittedName>
        <fullName evidence="1">Uncharacterized protein</fullName>
    </submittedName>
</protein>
<reference evidence="1" key="1">
    <citation type="submission" date="2023-03" db="EMBL/GenBank/DDBJ databases">
        <title>Massive genome expansion in bonnet fungi (Mycena s.s.) driven by repeated elements and novel gene families across ecological guilds.</title>
        <authorList>
            <consortium name="Lawrence Berkeley National Laboratory"/>
            <person name="Harder C.B."/>
            <person name="Miyauchi S."/>
            <person name="Viragh M."/>
            <person name="Kuo A."/>
            <person name="Thoen E."/>
            <person name="Andreopoulos B."/>
            <person name="Lu D."/>
            <person name="Skrede I."/>
            <person name="Drula E."/>
            <person name="Henrissat B."/>
            <person name="Morin E."/>
            <person name="Kohler A."/>
            <person name="Barry K."/>
            <person name="LaButti K."/>
            <person name="Morin E."/>
            <person name="Salamov A."/>
            <person name="Lipzen A."/>
            <person name="Mereny Z."/>
            <person name="Hegedus B."/>
            <person name="Baldrian P."/>
            <person name="Stursova M."/>
            <person name="Weitz H."/>
            <person name="Taylor A."/>
            <person name="Grigoriev I.V."/>
            <person name="Nagy L.G."/>
            <person name="Martin F."/>
            <person name="Kauserud H."/>
        </authorList>
    </citation>
    <scope>NUCLEOTIDE SEQUENCE</scope>
    <source>
        <strain evidence="1">9284</strain>
    </source>
</reference>
<evidence type="ECO:0000313" key="1">
    <source>
        <dbReference type="EMBL" id="KAJ7613210.1"/>
    </source>
</evidence>
<comment type="caution">
    <text evidence="1">The sequence shown here is derived from an EMBL/GenBank/DDBJ whole genome shotgun (WGS) entry which is preliminary data.</text>
</comment>
<name>A0AAD7FD93_9AGAR</name>
<dbReference type="Proteomes" id="UP001221142">
    <property type="component" value="Unassembled WGS sequence"/>
</dbReference>